<dbReference type="Gene3D" id="3.40.50.300">
    <property type="entry name" value="P-loop containing nucleotide triphosphate hydrolases"/>
    <property type="match status" value="1"/>
</dbReference>
<dbReference type="OrthoDB" id="5406017at2"/>
<proteinExistence type="predicted"/>
<dbReference type="GO" id="GO:0005829">
    <property type="term" value="C:cytosol"/>
    <property type="evidence" value="ECO:0007669"/>
    <property type="project" value="TreeGrafter"/>
</dbReference>
<dbReference type="Pfam" id="PF11981">
    <property type="entry name" value="DUF3482"/>
    <property type="match status" value="1"/>
</dbReference>
<dbReference type="InterPro" id="IPR027417">
    <property type="entry name" value="P-loop_NTPase"/>
</dbReference>
<dbReference type="GO" id="GO:0002098">
    <property type="term" value="P:tRNA wobble uridine modification"/>
    <property type="evidence" value="ECO:0007669"/>
    <property type="project" value="TreeGrafter"/>
</dbReference>
<dbReference type="InterPro" id="IPR006073">
    <property type="entry name" value="GTP-bd"/>
</dbReference>
<dbReference type="PANTHER" id="PTHR42714">
    <property type="entry name" value="TRNA MODIFICATION GTPASE GTPBP3"/>
    <property type="match status" value="1"/>
</dbReference>
<sequence>MQTARPATDREAPLLNIAVVGHANTGKTSLIRTMLRSTAFGRIEDAAGTTRHVERATISAGQEAILNLYDTPGIEDVYALREKLIRMVASKKGTIQAAILTDFTEQTAPDDPLEQEAKVIRQVLRSDILLYVIDVREPILEKYLIEIELLSKTLKPIIPVFNFIETHRADLDKWRQKLAEFNIHASLELDTVAFAFEAEKRLYQKIQSLAEGYYQPLQRLIDFRAQVWRKLCQSAARRIVMLIVMAACYRQTVDPSGQGVTAQSATQKLQQAIRLAEQNCLYDLLAIFNFTQQDVILQNLPIQDGHWQLDLFAPGVLKAYGLDIGSSALKGAAAGAGIDLMVGGLSLGAASLLGALAGTGWSTFRRYGKEIQAKIQGASWLCVDDNTLQILYLRQRQLLNKLVHRGHAAVHVEQVDSSLEPQRLPEGWHEIINILRQNPAWIRSSHVRDSSSQYQDIESRLITALIEK</sequence>
<organism evidence="2 3">
    <name type="scientific">Nitrosomonas mobilis</name>
    <dbReference type="NCBI Taxonomy" id="51642"/>
    <lineage>
        <taxon>Bacteria</taxon>
        <taxon>Pseudomonadati</taxon>
        <taxon>Pseudomonadota</taxon>
        <taxon>Betaproteobacteria</taxon>
        <taxon>Nitrosomonadales</taxon>
        <taxon>Nitrosomonadaceae</taxon>
        <taxon>Nitrosomonas</taxon>
    </lineage>
</organism>
<dbReference type="SUPFAM" id="SSF52540">
    <property type="entry name" value="P-loop containing nucleoside triphosphate hydrolases"/>
    <property type="match status" value="1"/>
</dbReference>
<reference evidence="2 3" key="1">
    <citation type="submission" date="2016-10" db="EMBL/GenBank/DDBJ databases">
        <authorList>
            <person name="de Groot N.N."/>
        </authorList>
    </citation>
    <scope>NUCLEOTIDE SEQUENCE [LARGE SCALE GENOMIC DNA]</scope>
    <source>
        <strain evidence="2">1</strain>
    </source>
</reference>
<evidence type="ECO:0000259" key="1">
    <source>
        <dbReference type="Pfam" id="PF01926"/>
    </source>
</evidence>
<gene>
    <name evidence="2" type="ORF">NSMM_410016</name>
</gene>
<dbReference type="Pfam" id="PF01926">
    <property type="entry name" value="MMR_HSR1"/>
    <property type="match status" value="1"/>
</dbReference>
<protein>
    <recommendedName>
        <fullName evidence="1">G domain-containing protein</fullName>
    </recommendedName>
</protein>
<evidence type="ECO:0000313" key="2">
    <source>
        <dbReference type="EMBL" id="SCZ85781.1"/>
    </source>
</evidence>
<feature type="domain" description="G" evidence="1">
    <location>
        <begin position="16"/>
        <end position="162"/>
    </location>
</feature>
<evidence type="ECO:0000313" key="3">
    <source>
        <dbReference type="Proteomes" id="UP000198729"/>
    </source>
</evidence>
<dbReference type="PANTHER" id="PTHR42714:SF7">
    <property type="entry name" value="G DOMAIN-CONTAINING PROTEIN"/>
    <property type="match status" value="1"/>
</dbReference>
<name>A0A1G5SGV5_9PROT</name>
<dbReference type="InterPro" id="IPR021871">
    <property type="entry name" value="DUF3482"/>
</dbReference>
<accession>A0A1G5SGV5</accession>
<dbReference type="GO" id="GO:0030488">
    <property type="term" value="P:tRNA methylation"/>
    <property type="evidence" value="ECO:0007669"/>
    <property type="project" value="TreeGrafter"/>
</dbReference>
<dbReference type="AlphaFoldDB" id="A0A1G5SGV5"/>
<dbReference type="EMBL" id="FMWO01000049">
    <property type="protein sequence ID" value="SCZ85781.1"/>
    <property type="molecule type" value="Genomic_DNA"/>
</dbReference>
<keyword evidence="3" id="KW-1185">Reference proteome</keyword>
<dbReference type="RefSeq" id="WP_090286371.1">
    <property type="nucleotide sequence ID" value="NZ_FMWO01000049.1"/>
</dbReference>
<dbReference type="Proteomes" id="UP000198729">
    <property type="component" value="Unassembled WGS sequence"/>
</dbReference>
<dbReference type="STRING" id="51642.NSMM_410016"/>
<dbReference type="GO" id="GO:0005525">
    <property type="term" value="F:GTP binding"/>
    <property type="evidence" value="ECO:0007669"/>
    <property type="project" value="InterPro"/>
</dbReference>